<gene>
    <name evidence="4" type="ORF">PGLA1383_LOCUS21537</name>
</gene>
<evidence type="ECO:0000259" key="3">
    <source>
        <dbReference type="PROSITE" id="PS01186"/>
    </source>
</evidence>
<dbReference type="GO" id="GO:0000032">
    <property type="term" value="P:cell wall mannoprotein biosynthetic process"/>
    <property type="evidence" value="ECO:0007669"/>
    <property type="project" value="TreeGrafter"/>
</dbReference>
<dbReference type="Proteomes" id="UP000654075">
    <property type="component" value="Unassembled WGS sequence"/>
</dbReference>
<dbReference type="PROSITE" id="PS01186">
    <property type="entry name" value="EGF_2"/>
    <property type="match status" value="1"/>
</dbReference>
<proteinExistence type="inferred from homology"/>
<feature type="non-terminal residue" evidence="4">
    <location>
        <position position="213"/>
    </location>
</feature>
<evidence type="ECO:0000256" key="1">
    <source>
        <dbReference type="ARBA" id="ARBA00007677"/>
    </source>
</evidence>
<protein>
    <recommendedName>
        <fullName evidence="3">EGF-like domain-containing protein</fullName>
    </recommendedName>
</protein>
<dbReference type="GO" id="GO:0005794">
    <property type="term" value="C:Golgi apparatus"/>
    <property type="evidence" value="ECO:0007669"/>
    <property type="project" value="TreeGrafter"/>
</dbReference>
<dbReference type="InterPro" id="IPR000742">
    <property type="entry name" value="EGF"/>
</dbReference>
<dbReference type="PANTHER" id="PTHR31121:SF6">
    <property type="entry name" value="ALPHA-1,2 MANNOSYLTRANSFERASE KTR1"/>
    <property type="match status" value="1"/>
</dbReference>
<keyword evidence="5" id="KW-1185">Reference proteome</keyword>
<evidence type="ECO:0000313" key="5">
    <source>
        <dbReference type="Proteomes" id="UP000654075"/>
    </source>
</evidence>
<dbReference type="Pfam" id="PF01793">
    <property type="entry name" value="Glyco_transf_15"/>
    <property type="match status" value="1"/>
</dbReference>
<dbReference type="SUPFAM" id="SSF53448">
    <property type="entry name" value="Nucleotide-diphospho-sugar transferases"/>
    <property type="match status" value="1"/>
</dbReference>
<name>A0A813EYM3_POLGL</name>
<comment type="similarity">
    <text evidence="1">Belongs to the glycosyltransferase 15 family.</text>
</comment>
<dbReference type="OrthoDB" id="448157at2759"/>
<dbReference type="GO" id="GO:0006487">
    <property type="term" value="P:protein N-linked glycosylation"/>
    <property type="evidence" value="ECO:0007669"/>
    <property type="project" value="TreeGrafter"/>
</dbReference>
<comment type="caution">
    <text evidence="4">The sequence shown here is derived from an EMBL/GenBank/DDBJ whole genome shotgun (WGS) entry which is preliminary data.</text>
</comment>
<dbReference type="PANTHER" id="PTHR31121">
    <property type="entry name" value="ALPHA-1,2 MANNOSYLTRANSFERASE KTR1"/>
    <property type="match status" value="1"/>
</dbReference>
<feature type="domain" description="EGF-like" evidence="3">
    <location>
        <begin position="35"/>
        <end position="46"/>
    </location>
</feature>
<dbReference type="Gene3D" id="3.90.550.10">
    <property type="entry name" value="Spore Coat Polysaccharide Biosynthesis Protein SpsA, Chain A"/>
    <property type="match status" value="1"/>
</dbReference>
<sequence length="213" mass="24800">SWRSWDLQDPLEERGKAYLLSSSGRGRCLPDLGICECFPPWRGRFCDHAQSSSQDEDRPYKAVLHYLVGEKEQLLADFERTLPILWDRFNAHWDYPVVVFHDGLSSASRERILEASKNRIWFAYVADYKQVPAFLKGRMELELGGHGVGYRGMCRFRSGPMFMQPVMSAFDYAWTLDTDGYFPADILSDPFERMWREEKVYSYSHVSRDQASA</sequence>
<dbReference type="InterPro" id="IPR002685">
    <property type="entry name" value="Glyco_trans_15"/>
</dbReference>
<keyword evidence="2" id="KW-0808">Transferase</keyword>
<dbReference type="EMBL" id="CAJNNV010015280">
    <property type="protein sequence ID" value="CAE8603324.1"/>
    <property type="molecule type" value="Genomic_DNA"/>
</dbReference>
<reference evidence="4" key="1">
    <citation type="submission" date="2021-02" db="EMBL/GenBank/DDBJ databases">
        <authorList>
            <person name="Dougan E. K."/>
            <person name="Rhodes N."/>
            <person name="Thang M."/>
            <person name="Chan C."/>
        </authorList>
    </citation>
    <scope>NUCLEOTIDE SEQUENCE</scope>
</reference>
<organism evidence="4 5">
    <name type="scientific">Polarella glacialis</name>
    <name type="common">Dinoflagellate</name>
    <dbReference type="NCBI Taxonomy" id="89957"/>
    <lineage>
        <taxon>Eukaryota</taxon>
        <taxon>Sar</taxon>
        <taxon>Alveolata</taxon>
        <taxon>Dinophyceae</taxon>
        <taxon>Suessiales</taxon>
        <taxon>Suessiaceae</taxon>
        <taxon>Polarella</taxon>
    </lineage>
</organism>
<dbReference type="GO" id="GO:0000026">
    <property type="term" value="F:alpha-1,2-mannosyltransferase activity"/>
    <property type="evidence" value="ECO:0007669"/>
    <property type="project" value="TreeGrafter"/>
</dbReference>
<dbReference type="InterPro" id="IPR029044">
    <property type="entry name" value="Nucleotide-diphossugar_trans"/>
</dbReference>
<evidence type="ECO:0000256" key="2">
    <source>
        <dbReference type="ARBA" id="ARBA00022679"/>
    </source>
</evidence>
<accession>A0A813EYM3</accession>
<feature type="non-terminal residue" evidence="4">
    <location>
        <position position="1"/>
    </location>
</feature>
<dbReference type="AlphaFoldDB" id="A0A813EYM3"/>
<dbReference type="GO" id="GO:0016020">
    <property type="term" value="C:membrane"/>
    <property type="evidence" value="ECO:0007669"/>
    <property type="project" value="InterPro"/>
</dbReference>
<evidence type="ECO:0000313" key="4">
    <source>
        <dbReference type="EMBL" id="CAE8603324.1"/>
    </source>
</evidence>